<evidence type="ECO:0000256" key="2">
    <source>
        <dbReference type="SAM" id="Phobius"/>
    </source>
</evidence>
<dbReference type="AlphaFoldDB" id="A0A4P7L460"/>
<dbReference type="RefSeq" id="WP_135703029.1">
    <property type="nucleotide sequence ID" value="NZ_CP038634.1"/>
</dbReference>
<gene>
    <name evidence="3" type="ORF">E0W60_03405</name>
</gene>
<keyword evidence="2" id="KW-1133">Transmembrane helix</keyword>
<keyword evidence="2" id="KW-0812">Transmembrane</keyword>
<dbReference type="EMBL" id="CP038634">
    <property type="protein sequence ID" value="QBY50278.1"/>
    <property type="molecule type" value="Genomic_DNA"/>
</dbReference>
<proteinExistence type="predicted"/>
<dbReference type="Proteomes" id="UP000295294">
    <property type="component" value="Chromosome 1"/>
</dbReference>
<reference evidence="3 4" key="1">
    <citation type="submission" date="2019-03" db="EMBL/GenBank/DDBJ databases">
        <title>Efficiently degradation of phenoxyalkanoic acid herbicides by Cupriavidus oxalaticus strain X32.</title>
        <authorList>
            <person name="Sheng X."/>
        </authorList>
    </citation>
    <scope>NUCLEOTIDE SEQUENCE [LARGE SCALE GENOMIC DNA]</scope>
    <source>
        <strain evidence="3 4">X32</strain>
    </source>
</reference>
<dbReference type="KEGG" id="cox:E0W60_03405"/>
<accession>A0A4P7L460</accession>
<sequence length="662" mass="69754">MNTVNDLYRKRQGQSPTACPPEPCVCGTCGMLECLCRPRFFAGQVLTADDLNRLDGYIRGKHRLHNRQLHGWGVVNGLEVTCNPCGDGVAVGCGYALTPCGDDIVVCEAVSVDVCELIRRCKDAEHRWQQCEPMKHPPPQQCDAGEEEWILAIRYAEAPARGVKPLRPAPDCTANSCACGGNGGKCGCGGACGGMKCGCNGATLARPRGAPVQCEPTVICEGFAFEVYRKPPDKAPDPVGTSDSTVGGAAGNNQAFNPDSELMQRFRCCVELLVTQMPKLPGALKVPATAAEALAWYQWLGAARMQLRRYFGSHGSYNCDLMAQFNAISYPAAGTLANAGAIYLAVVLLMIVWLDAMLACFCSALLPPCPAPTREVRVPLASLHVAGGCGAQSCRVLRVCNWTVHRKFATTFPSLQYWLGILPFGKQLRQLLENLCCFDIGGILPDNRLQDSAAGAQPGLFAMRAEVVPDIAPNMAPDNAAGNGNGNGNGSGSADIKLADAAYQRANDLLNPAVAEPERIAGATGLLRAALARTGKTLEFSTLAESMMGPGSPGNGRDRLSPAETANLPQFVIANQLMRPSVAAAIAPLLDAALGLSLRATAFAGAASETAAPDAMAILRADMDALRDSVKAQAAEIERLKAAARPAPKPAPATKRGGRKPG</sequence>
<dbReference type="OrthoDB" id="8555998at2"/>
<feature type="region of interest" description="Disordered" evidence="1">
    <location>
        <begin position="641"/>
        <end position="662"/>
    </location>
</feature>
<protein>
    <submittedName>
        <fullName evidence="3">Uncharacterized protein</fullName>
    </submittedName>
</protein>
<evidence type="ECO:0000313" key="3">
    <source>
        <dbReference type="EMBL" id="QBY50278.1"/>
    </source>
</evidence>
<keyword evidence="2" id="KW-0472">Membrane</keyword>
<dbReference type="STRING" id="1349762.GCA_001592245_03355"/>
<evidence type="ECO:0000313" key="4">
    <source>
        <dbReference type="Proteomes" id="UP000295294"/>
    </source>
</evidence>
<feature type="transmembrane region" description="Helical" evidence="2">
    <location>
        <begin position="341"/>
        <end position="366"/>
    </location>
</feature>
<name>A0A4P7L460_9BURK</name>
<organism evidence="3 4">
    <name type="scientific">Cupriavidus oxalaticus</name>
    <dbReference type="NCBI Taxonomy" id="96344"/>
    <lineage>
        <taxon>Bacteria</taxon>
        <taxon>Pseudomonadati</taxon>
        <taxon>Pseudomonadota</taxon>
        <taxon>Betaproteobacteria</taxon>
        <taxon>Burkholderiales</taxon>
        <taxon>Burkholderiaceae</taxon>
        <taxon>Cupriavidus</taxon>
    </lineage>
</organism>
<evidence type="ECO:0000256" key="1">
    <source>
        <dbReference type="SAM" id="MobiDB-lite"/>
    </source>
</evidence>